<evidence type="ECO:0000313" key="2">
    <source>
        <dbReference type="EMBL" id="OBT99676.1"/>
    </source>
</evidence>
<evidence type="ECO:0000256" key="1">
    <source>
        <dbReference type="SAM" id="SignalP"/>
    </source>
</evidence>
<dbReference type="SUPFAM" id="SSF82171">
    <property type="entry name" value="DPP6 N-terminal domain-like"/>
    <property type="match status" value="1"/>
</dbReference>
<dbReference type="EMBL" id="KV460211">
    <property type="protein sequence ID" value="OBT99676.1"/>
    <property type="molecule type" value="Genomic_DNA"/>
</dbReference>
<feature type="chain" id="PRO_5008609148" description="Saponin hydrolase" evidence="1">
    <location>
        <begin position="20"/>
        <end position="645"/>
    </location>
</feature>
<accession>A0A1B8GV20</accession>
<feature type="signal peptide" evidence="1">
    <location>
        <begin position="1"/>
        <end position="19"/>
    </location>
</feature>
<dbReference type="Proteomes" id="UP000091956">
    <property type="component" value="Unassembled WGS sequence"/>
</dbReference>
<dbReference type="GeneID" id="28835492"/>
<keyword evidence="1" id="KW-0732">Signal</keyword>
<dbReference type="AlphaFoldDB" id="A0A1B8GV20"/>
<dbReference type="OrthoDB" id="10265322at2759"/>
<organism evidence="2 3">
    <name type="scientific">Pseudogymnoascus verrucosus</name>
    <dbReference type="NCBI Taxonomy" id="342668"/>
    <lineage>
        <taxon>Eukaryota</taxon>
        <taxon>Fungi</taxon>
        <taxon>Dikarya</taxon>
        <taxon>Ascomycota</taxon>
        <taxon>Pezizomycotina</taxon>
        <taxon>Leotiomycetes</taxon>
        <taxon>Thelebolales</taxon>
        <taxon>Thelebolaceae</taxon>
        <taxon>Pseudogymnoascus</taxon>
    </lineage>
</organism>
<evidence type="ECO:0000313" key="3">
    <source>
        <dbReference type="Proteomes" id="UP000091956"/>
    </source>
</evidence>
<dbReference type="STRING" id="342668.A0A1B8GV20"/>
<evidence type="ECO:0008006" key="4">
    <source>
        <dbReference type="Google" id="ProtNLM"/>
    </source>
</evidence>
<dbReference type="RefSeq" id="XP_018133409.1">
    <property type="nucleotide sequence ID" value="XM_018271617.2"/>
</dbReference>
<protein>
    <recommendedName>
        <fullName evidence="4">Saponin hydrolase</fullName>
    </recommendedName>
</protein>
<dbReference type="Gene3D" id="2.120.10.30">
    <property type="entry name" value="TolB, C-terminal domain"/>
    <property type="match status" value="1"/>
</dbReference>
<gene>
    <name evidence="2" type="ORF">VE01_02106</name>
</gene>
<dbReference type="InterPro" id="IPR011042">
    <property type="entry name" value="6-blade_b-propeller_TolB-like"/>
</dbReference>
<reference evidence="2 3" key="1">
    <citation type="submission" date="2016-03" db="EMBL/GenBank/DDBJ databases">
        <title>Comparative genomics of Pseudogymnoascus destructans, the fungus causing white-nose syndrome of bats.</title>
        <authorList>
            <person name="Palmer J.M."/>
            <person name="Drees K.P."/>
            <person name="Foster J.T."/>
            <person name="Lindner D.L."/>
        </authorList>
    </citation>
    <scope>NUCLEOTIDE SEQUENCE [LARGE SCALE GENOMIC DNA]</scope>
    <source>
        <strain evidence="2 3">UAMH 10579</strain>
    </source>
</reference>
<proteinExistence type="predicted"/>
<reference evidence="3" key="2">
    <citation type="journal article" date="2018" name="Nat. Commun.">
        <title>Extreme sensitivity to ultraviolet light in the fungal pathogen causing white-nose syndrome of bats.</title>
        <authorList>
            <person name="Palmer J.M."/>
            <person name="Drees K.P."/>
            <person name="Foster J.T."/>
            <person name="Lindner D.L."/>
        </authorList>
    </citation>
    <scope>NUCLEOTIDE SEQUENCE [LARGE SCALE GENOMIC DNA]</scope>
    <source>
        <strain evidence="3">UAMH 10579</strain>
    </source>
</reference>
<keyword evidence="3" id="KW-1185">Reference proteome</keyword>
<name>A0A1B8GV20_9PEZI</name>
<sequence>MHFIRLVLVAVGAARLSLAVATSRSGLLQRADTQQSIYSASPPAPPAPEDITVIELPLPPVAPNNVIGSCTKVINSRGTGCIGKVTGLGSGNFLPDNKHVVASVIFTGAPAAPDPRSIYTGLQLIIVKADKTTFPNGDPWKCITCGMPPANQLGRVDLMDYPQAFSDGKRVLAGPQVIDCSPFQLSSKKCTPDVTHIYPIRWNTSPTGDGAGGSIRELRLHPEDNHLGFNSLAIGSDGSVSQAAYIGRFVFNKAPTIGTPLSARYDLSNVTALIDPQERAQIYVEGNELKINQSAIGIGELRGFSGSGQEVTYIGAPTESCNIDVYAIHLITGKIRRLTAHPEYVDPVDISPDDAWTAVMDTRGTGRQMWLSGMRGIPPIVDMVATAAISSTRNNGERRFFQPWLIDQYGDRGQYFGQQINGAGDGSPGSVNDPEWNGRADPKWSPDGTRIVYYQAQTVSPECGGINPLPCYNSTEPGGRQERMMMATLTSRKPCTRRAPVPFADVVPWGTPFVPGSTISSPRYIPGGNYTLRGQVSGTAMVEITGGADNTSIDTIAVTYFNYSDDGASILNGGERVTVTTPYGGQNEVDWFSDIVQTGATHGTKTTTPGGLHLSVNVFKNLAIFTGNLTTTLDGTVWYQPANGT</sequence>